<dbReference type="Gene3D" id="2.170.270.10">
    <property type="entry name" value="SET domain"/>
    <property type="match status" value="1"/>
</dbReference>
<dbReference type="InterPro" id="IPR046341">
    <property type="entry name" value="SET_dom_sf"/>
</dbReference>
<dbReference type="InterPro" id="IPR044416">
    <property type="entry name" value="PRDM6_PR-SET"/>
</dbReference>
<dbReference type="eggNOG" id="KOG2461">
    <property type="taxonomic scope" value="Eukaryota"/>
</dbReference>
<dbReference type="InterPro" id="IPR001214">
    <property type="entry name" value="SET_dom"/>
</dbReference>
<dbReference type="SUPFAM" id="SSF82199">
    <property type="entry name" value="SET domain"/>
    <property type="match status" value="1"/>
</dbReference>
<dbReference type="FunFam" id="3.30.160.60:FF:000778">
    <property type="entry name" value="PR/SET domain 6"/>
    <property type="match status" value="1"/>
</dbReference>
<feature type="compositionally biased region" description="Low complexity" evidence="4">
    <location>
        <begin position="612"/>
        <end position="622"/>
    </location>
</feature>
<feature type="domain" description="SET" evidence="6">
    <location>
        <begin position="254"/>
        <end position="373"/>
    </location>
</feature>
<evidence type="ECO:0000313" key="8">
    <source>
        <dbReference type="Proteomes" id="UP000028760"/>
    </source>
</evidence>
<dbReference type="CDD" id="cd19191">
    <property type="entry name" value="PR-SET_PRDM6"/>
    <property type="match status" value="1"/>
</dbReference>
<dbReference type="FunFam" id="2.170.270.10:FF:000023">
    <property type="entry name" value="putative histone-lysine N-methyltransferase PRDM6"/>
    <property type="match status" value="1"/>
</dbReference>
<dbReference type="Gene3D" id="3.30.160.60">
    <property type="entry name" value="Classic Zinc Finger"/>
    <property type="match status" value="2"/>
</dbReference>
<dbReference type="Ensembl" id="ENSPFOT00000000905.2">
    <property type="protein sequence ID" value="ENSPFOP00000000903.2"/>
    <property type="gene ID" value="ENSPFOG00000000918.2"/>
</dbReference>
<reference evidence="7" key="3">
    <citation type="submission" date="2025-09" db="UniProtKB">
        <authorList>
            <consortium name="Ensembl"/>
        </authorList>
    </citation>
    <scope>IDENTIFICATION</scope>
</reference>
<dbReference type="EMBL" id="AYCK01015176">
    <property type="status" value="NOT_ANNOTATED_CDS"/>
    <property type="molecule type" value="Genomic_DNA"/>
</dbReference>
<dbReference type="FunFam" id="3.30.160.60:FF:000868">
    <property type="entry name" value="putative histone-lysine N-methyltransferase PRDM6"/>
    <property type="match status" value="1"/>
</dbReference>
<feature type="domain" description="C2H2-type" evidence="5">
    <location>
        <begin position="550"/>
        <end position="577"/>
    </location>
</feature>
<dbReference type="InterPro" id="IPR036236">
    <property type="entry name" value="Znf_C2H2_sf"/>
</dbReference>
<dbReference type="PROSITE" id="PS50280">
    <property type="entry name" value="SET"/>
    <property type="match status" value="1"/>
</dbReference>
<keyword evidence="3" id="KW-0863">Zinc-finger</keyword>
<dbReference type="AlphaFoldDB" id="A0A087X550"/>
<reference evidence="8" key="1">
    <citation type="submission" date="2013-10" db="EMBL/GenBank/DDBJ databases">
        <authorList>
            <person name="Schartl M."/>
            <person name="Warren W."/>
        </authorList>
    </citation>
    <scope>NUCLEOTIDE SEQUENCE [LARGE SCALE GENOMIC DNA]</scope>
    <source>
        <strain evidence="8">female</strain>
    </source>
</reference>
<dbReference type="GO" id="GO:0010468">
    <property type="term" value="P:regulation of gene expression"/>
    <property type="evidence" value="ECO:0007669"/>
    <property type="project" value="TreeGrafter"/>
</dbReference>
<dbReference type="Pfam" id="PF21549">
    <property type="entry name" value="PRDM2_PR"/>
    <property type="match status" value="1"/>
</dbReference>
<evidence type="ECO:0000256" key="2">
    <source>
        <dbReference type="ARBA" id="ARBA00023163"/>
    </source>
</evidence>
<keyword evidence="2" id="KW-0804">Transcription</keyword>
<dbReference type="eggNOG" id="KOG1721">
    <property type="taxonomic scope" value="Eukaryota"/>
</dbReference>
<dbReference type="PANTHER" id="PTHR16515:SF22">
    <property type="entry name" value="HISTONE-LYSINE N-METHYLTRANSFERASE PRDM6-RELATED"/>
    <property type="match status" value="1"/>
</dbReference>
<keyword evidence="3" id="KW-0862">Zinc</keyword>
<dbReference type="PANTHER" id="PTHR16515">
    <property type="entry name" value="PR DOMAIN ZINC FINGER PROTEIN"/>
    <property type="match status" value="1"/>
</dbReference>
<dbReference type="SMART" id="SM00317">
    <property type="entry name" value="SET"/>
    <property type="match status" value="1"/>
</dbReference>
<dbReference type="PROSITE" id="PS50157">
    <property type="entry name" value="ZINC_FINGER_C2H2_2"/>
    <property type="match status" value="3"/>
</dbReference>
<dbReference type="EMBL" id="AYCK01015178">
    <property type="status" value="NOT_ANNOTATED_CDS"/>
    <property type="molecule type" value="Genomic_DNA"/>
</dbReference>
<dbReference type="GO" id="GO:0005634">
    <property type="term" value="C:nucleus"/>
    <property type="evidence" value="ECO:0007669"/>
    <property type="project" value="TreeGrafter"/>
</dbReference>
<dbReference type="InterPro" id="IPR050331">
    <property type="entry name" value="Zinc_finger"/>
</dbReference>
<dbReference type="PROSITE" id="PS00028">
    <property type="entry name" value="ZINC_FINGER_C2H2_1"/>
    <property type="match status" value="2"/>
</dbReference>
<dbReference type="GO" id="GO:0008270">
    <property type="term" value="F:zinc ion binding"/>
    <property type="evidence" value="ECO:0007669"/>
    <property type="project" value="UniProtKB-KW"/>
</dbReference>
<proteinExistence type="predicted"/>
<dbReference type="EMBL" id="AYCK01015179">
    <property type="status" value="NOT_ANNOTATED_CDS"/>
    <property type="molecule type" value="Genomic_DNA"/>
</dbReference>
<organism evidence="7 8">
    <name type="scientific">Poecilia formosa</name>
    <name type="common">Amazon molly</name>
    <name type="synonym">Limia formosa</name>
    <dbReference type="NCBI Taxonomy" id="48698"/>
    <lineage>
        <taxon>Eukaryota</taxon>
        <taxon>Metazoa</taxon>
        <taxon>Chordata</taxon>
        <taxon>Craniata</taxon>
        <taxon>Vertebrata</taxon>
        <taxon>Euteleostomi</taxon>
        <taxon>Actinopterygii</taxon>
        <taxon>Neopterygii</taxon>
        <taxon>Teleostei</taxon>
        <taxon>Neoteleostei</taxon>
        <taxon>Acanthomorphata</taxon>
        <taxon>Ovalentaria</taxon>
        <taxon>Atherinomorphae</taxon>
        <taxon>Cyprinodontiformes</taxon>
        <taxon>Poeciliidae</taxon>
        <taxon>Poeciliinae</taxon>
        <taxon>Poecilia</taxon>
    </lineage>
</organism>
<feature type="region of interest" description="Disordered" evidence="4">
    <location>
        <begin position="600"/>
        <end position="637"/>
    </location>
</feature>
<reference evidence="7" key="2">
    <citation type="submission" date="2025-08" db="UniProtKB">
        <authorList>
            <consortium name="Ensembl"/>
        </authorList>
    </citation>
    <scope>IDENTIFICATION</scope>
</reference>
<dbReference type="STRING" id="48698.ENSPFOP00000000903"/>
<dbReference type="Proteomes" id="UP000028760">
    <property type="component" value="Unassembled WGS sequence"/>
</dbReference>
<evidence type="ECO:0000256" key="4">
    <source>
        <dbReference type="SAM" id="MobiDB-lite"/>
    </source>
</evidence>
<dbReference type="EMBL" id="AYCK01015175">
    <property type="status" value="NOT_ANNOTATED_CDS"/>
    <property type="molecule type" value="Genomic_DNA"/>
</dbReference>
<evidence type="ECO:0000256" key="1">
    <source>
        <dbReference type="ARBA" id="ARBA00023015"/>
    </source>
</evidence>
<name>A0A087X550_POEFO</name>
<keyword evidence="8" id="KW-1185">Reference proteome</keyword>
<accession>A0A087X550</accession>
<keyword evidence="3" id="KW-0479">Metal-binding</keyword>
<evidence type="ECO:0000256" key="3">
    <source>
        <dbReference type="PROSITE-ProRule" id="PRU00042"/>
    </source>
</evidence>
<dbReference type="GO" id="GO:0042054">
    <property type="term" value="F:histone methyltransferase activity"/>
    <property type="evidence" value="ECO:0007669"/>
    <property type="project" value="InterPro"/>
</dbReference>
<feature type="domain" description="C2H2-type" evidence="5">
    <location>
        <begin position="494"/>
        <end position="521"/>
    </location>
</feature>
<evidence type="ECO:0000259" key="6">
    <source>
        <dbReference type="PROSITE" id="PS50280"/>
    </source>
</evidence>
<sequence>MLKPGDPSGSAFLKVDPSYLQHWQQLFPQAQLKAPLAPPPPPPPPDRLSIAVDALRPSRLHAHLLACTSSSSSSSASSSSAAPSSSSSISAPAGLAQLPVPQQIALFGQALAPAPGAAADLVVVVPPDNQQGHNPAAELLQQAKEQRCAAVGVVSSSVKGGGAEECGKAAGGRCKLTSEELDYYLYGQQRMEIIPLSNHTGELNNRCDMCADNRNGECPMHGPLHSLRRLVGTSSTAAPVPLPDVPDWLRDLPREVCLCTSTVPGLGYGICAAQRIPQGTWIGPFQGVPLLVDKLHSGAVRNTRHLWEIYDAEGTLQHFIDGNDPSKSSWMRYIRCARHCGEQNMMVVQYRSCIFYRACMDIPRGTELLVWYNDSYTSFFGIPLQCIAQDENLNVPATVVEAMSRQESLQSFSKNSKPSSSSSSSSSSPPAALLRSMVFPHSPCSRSFSLLDKVGVGVQSDSGFGQLGSKNQRVLASPTSTSQLSSEFSDWHLWKCGQCFKTFTQRILLQMHVCPQNPDRPYQCGHCSQSFSQPSELRNHVVTHSSDRPFKCGYCGRAFAGATTLNNHIRTHTGEKPFKFQILLGCRILGNPVMTTSGVSAATAASRRRRSSAATSDSPTSANRSTRAASPSRWINL</sequence>
<dbReference type="OMA" id="KCIGETP"/>
<dbReference type="SMART" id="SM00355">
    <property type="entry name" value="ZnF_C2H2"/>
    <property type="match status" value="3"/>
</dbReference>
<dbReference type="EMBL" id="AYCK01015173">
    <property type="status" value="NOT_ANNOTATED_CDS"/>
    <property type="molecule type" value="Genomic_DNA"/>
</dbReference>
<dbReference type="GeneTree" id="ENSGT00940000155852"/>
<dbReference type="EMBL" id="AYCK01015177">
    <property type="status" value="NOT_ANNOTATED_CDS"/>
    <property type="molecule type" value="Genomic_DNA"/>
</dbReference>
<dbReference type="Pfam" id="PF00096">
    <property type="entry name" value="zf-C2H2"/>
    <property type="match status" value="2"/>
</dbReference>
<protein>
    <submittedName>
        <fullName evidence="7">PR/SET domain 6</fullName>
    </submittedName>
</protein>
<evidence type="ECO:0000313" key="7">
    <source>
        <dbReference type="Ensembl" id="ENSPFOP00000000903.2"/>
    </source>
</evidence>
<evidence type="ECO:0000259" key="5">
    <source>
        <dbReference type="PROSITE" id="PS50157"/>
    </source>
</evidence>
<dbReference type="SUPFAM" id="SSF57667">
    <property type="entry name" value="beta-beta-alpha zinc fingers"/>
    <property type="match status" value="2"/>
</dbReference>
<dbReference type="InterPro" id="IPR013087">
    <property type="entry name" value="Znf_C2H2_type"/>
</dbReference>
<keyword evidence="1" id="KW-0805">Transcription regulation</keyword>
<feature type="region of interest" description="Disordered" evidence="4">
    <location>
        <begin position="70"/>
        <end position="91"/>
    </location>
</feature>
<dbReference type="EMBL" id="AYCK01015174">
    <property type="status" value="NOT_ANNOTATED_CDS"/>
    <property type="molecule type" value="Genomic_DNA"/>
</dbReference>
<feature type="compositionally biased region" description="Polar residues" evidence="4">
    <location>
        <begin position="623"/>
        <end position="637"/>
    </location>
</feature>
<feature type="domain" description="C2H2-type" evidence="5">
    <location>
        <begin position="522"/>
        <end position="549"/>
    </location>
</feature>